<dbReference type="eggNOG" id="ENOG502SS3U">
    <property type="taxonomic scope" value="Eukaryota"/>
</dbReference>
<keyword evidence="5" id="KW-0408">Iron</keyword>
<dbReference type="Gene3D" id="2.60.120.620">
    <property type="entry name" value="q2cbj1_9rhob like domain"/>
    <property type="match status" value="1"/>
</dbReference>
<dbReference type="Proteomes" id="UP000001449">
    <property type="component" value="Chromosome 6"/>
</dbReference>
<dbReference type="InterPro" id="IPR044862">
    <property type="entry name" value="Pro_4_hyd_alph_FE2OG_OXY"/>
</dbReference>
<dbReference type="KEGG" id="tps:THAPSDRAFT_23070"/>
<keyword evidence="4" id="KW-0560">Oxidoreductase</keyword>
<reference evidence="8 9" key="1">
    <citation type="journal article" date="2004" name="Science">
        <title>The genome of the diatom Thalassiosira pseudonana: ecology, evolution, and metabolism.</title>
        <authorList>
            <person name="Armbrust E.V."/>
            <person name="Berges J.A."/>
            <person name="Bowler C."/>
            <person name="Green B.R."/>
            <person name="Martinez D."/>
            <person name="Putnam N.H."/>
            <person name="Zhou S."/>
            <person name="Allen A.E."/>
            <person name="Apt K.E."/>
            <person name="Bechner M."/>
            <person name="Brzezinski M.A."/>
            <person name="Chaal B.K."/>
            <person name="Chiovitti A."/>
            <person name="Davis A.K."/>
            <person name="Demarest M.S."/>
            <person name="Detter J.C."/>
            <person name="Glavina T."/>
            <person name="Goodstein D."/>
            <person name="Hadi M.Z."/>
            <person name="Hellsten U."/>
            <person name="Hildebrand M."/>
            <person name="Jenkins B.D."/>
            <person name="Jurka J."/>
            <person name="Kapitonov V.V."/>
            <person name="Kroger N."/>
            <person name="Lau W.W."/>
            <person name="Lane T.W."/>
            <person name="Larimer F.W."/>
            <person name="Lippmeier J.C."/>
            <person name="Lucas S."/>
            <person name="Medina M."/>
            <person name="Montsant A."/>
            <person name="Obornik M."/>
            <person name="Parker M.S."/>
            <person name="Palenik B."/>
            <person name="Pazour G.J."/>
            <person name="Richardson P.M."/>
            <person name="Rynearson T.A."/>
            <person name="Saito M.A."/>
            <person name="Schwartz D.C."/>
            <person name="Thamatrakoln K."/>
            <person name="Valentin K."/>
            <person name="Vardi A."/>
            <person name="Wilkerson F.P."/>
            <person name="Rokhsar D.S."/>
        </authorList>
    </citation>
    <scope>NUCLEOTIDE SEQUENCE [LARGE SCALE GENOMIC DNA]</scope>
    <source>
        <strain evidence="8 9">CCMP1335</strain>
    </source>
</reference>
<feature type="region of interest" description="Disordered" evidence="6">
    <location>
        <begin position="1"/>
        <end position="26"/>
    </location>
</feature>
<gene>
    <name evidence="8" type="ORF">THAPSDRAFT_23070</name>
</gene>
<dbReference type="InterPro" id="IPR006620">
    <property type="entry name" value="Pro_4_hyd_alph"/>
</dbReference>
<dbReference type="GO" id="GO:0005506">
    <property type="term" value="F:iron ion binding"/>
    <property type="evidence" value="ECO:0007669"/>
    <property type="project" value="InterPro"/>
</dbReference>
<dbReference type="EMBL" id="CM000643">
    <property type="protein sequence ID" value="EED91131.1"/>
    <property type="molecule type" value="Genomic_DNA"/>
</dbReference>
<dbReference type="OMA" id="FHYVTEA"/>
<dbReference type="GO" id="GO:0016705">
    <property type="term" value="F:oxidoreductase activity, acting on paired donors, with incorporation or reduction of molecular oxygen"/>
    <property type="evidence" value="ECO:0007669"/>
    <property type="project" value="InterPro"/>
</dbReference>
<evidence type="ECO:0000313" key="8">
    <source>
        <dbReference type="EMBL" id="EED91131.1"/>
    </source>
</evidence>
<dbReference type="PaxDb" id="35128-Thaps23070"/>
<sequence>MSKPPTMNNSSPTKKQAHDNDECGSSCSEDTNEVFFEMLGLSLMDVTDFVDAESNADDKQAVDRAYVTISSDAKTDTIIQPIVTPLEVPPLCSRYQHKPSSVSAFTIDNFLNKDECKAILQLSTGFHYVTEAAHTDNDGVTHVVRLQEPNKHKLSVFEHAPTVDTLWTKLQPMILPHIGSFIDDTKCGQPLGLNPRLRVLRYDASDNDVFEPHFDATTRVASDDCNKTLTSLLTVLIYLNDGGGKEFDGGETFYLDSVNPKNDNATIVTPASGKVVVFEHDLFHSSVPLTFGAKYVLRTDILFQVNDDDADVGVDIPRGKHCNNDPENVADTLLEMCHQLSLGDEIRNALDEIGLLDLTLDALFAPGVMAVRQMLNDVLDEDTAVILINAALDCR</sequence>
<name>B8C5J7_THAPS</name>
<keyword evidence="2" id="KW-0479">Metal-binding</keyword>
<dbReference type="PANTHER" id="PTHR10869">
    <property type="entry name" value="PROLYL 4-HYDROXYLASE ALPHA SUBUNIT"/>
    <property type="match status" value="1"/>
</dbReference>
<dbReference type="InterPro" id="IPR005123">
    <property type="entry name" value="Oxoglu/Fe-dep_dioxygenase_dom"/>
</dbReference>
<evidence type="ECO:0000256" key="3">
    <source>
        <dbReference type="ARBA" id="ARBA00022964"/>
    </source>
</evidence>
<feature type="compositionally biased region" description="Polar residues" evidence="6">
    <location>
        <begin position="1"/>
        <end position="14"/>
    </location>
</feature>
<evidence type="ECO:0000256" key="4">
    <source>
        <dbReference type="ARBA" id="ARBA00023002"/>
    </source>
</evidence>
<comment type="cofactor">
    <cofactor evidence="1">
        <name>L-ascorbate</name>
        <dbReference type="ChEBI" id="CHEBI:38290"/>
    </cofactor>
</comment>
<dbReference type="GeneID" id="7448602"/>
<dbReference type="GO" id="GO:0051213">
    <property type="term" value="F:dioxygenase activity"/>
    <property type="evidence" value="ECO:0007669"/>
    <property type="project" value="UniProtKB-KW"/>
</dbReference>
<protein>
    <recommendedName>
        <fullName evidence="7">Fe2OG dioxygenase domain-containing protein</fullName>
    </recommendedName>
</protein>
<dbReference type="AlphaFoldDB" id="B8C5J7"/>
<evidence type="ECO:0000256" key="6">
    <source>
        <dbReference type="SAM" id="MobiDB-lite"/>
    </source>
</evidence>
<evidence type="ECO:0000256" key="5">
    <source>
        <dbReference type="ARBA" id="ARBA00023004"/>
    </source>
</evidence>
<evidence type="ECO:0000256" key="1">
    <source>
        <dbReference type="ARBA" id="ARBA00001961"/>
    </source>
</evidence>
<accession>B8C5J7</accession>
<evidence type="ECO:0000256" key="2">
    <source>
        <dbReference type="ARBA" id="ARBA00022723"/>
    </source>
</evidence>
<evidence type="ECO:0000259" key="7">
    <source>
        <dbReference type="PROSITE" id="PS51471"/>
    </source>
</evidence>
<keyword evidence="3" id="KW-0223">Dioxygenase</keyword>
<dbReference type="RefSeq" id="XP_002291024.1">
    <property type="nucleotide sequence ID" value="XM_002290988.1"/>
</dbReference>
<dbReference type="Pfam" id="PF13640">
    <property type="entry name" value="2OG-FeII_Oxy_3"/>
    <property type="match status" value="1"/>
</dbReference>
<keyword evidence="9" id="KW-1185">Reference proteome</keyword>
<proteinExistence type="predicted"/>
<dbReference type="SMART" id="SM00702">
    <property type="entry name" value="P4Hc"/>
    <property type="match status" value="1"/>
</dbReference>
<dbReference type="HOGENOM" id="CLU_699263_0_0_1"/>
<dbReference type="InParanoid" id="B8C5J7"/>
<feature type="domain" description="Fe2OG dioxygenase" evidence="7">
    <location>
        <begin position="192"/>
        <end position="306"/>
    </location>
</feature>
<reference evidence="8 9" key="2">
    <citation type="journal article" date="2008" name="Nature">
        <title>The Phaeodactylum genome reveals the evolutionary history of diatom genomes.</title>
        <authorList>
            <person name="Bowler C."/>
            <person name="Allen A.E."/>
            <person name="Badger J.H."/>
            <person name="Grimwood J."/>
            <person name="Jabbari K."/>
            <person name="Kuo A."/>
            <person name="Maheswari U."/>
            <person name="Martens C."/>
            <person name="Maumus F."/>
            <person name="Otillar R.P."/>
            <person name="Rayko E."/>
            <person name="Salamov A."/>
            <person name="Vandepoele K."/>
            <person name="Beszteri B."/>
            <person name="Gruber A."/>
            <person name="Heijde M."/>
            <person name="Katinka M."/>
            <person name="Mock T."/>
            <person name="Valentin K."/>
            <person name="Verret F."/>
            <person name="Berges J.A."/>
            <person name="Brownlee C."/>
            <person name="Cadoret J.P."/>
            <person name="Chiovitti A."/>
            <person name="Choi C.J."/>
            <person name="Coesel S."/>
            <person name="De Martino A."/>
            <person name="Detter J.C."/>
            <person name="Durkin C."/>
            <person name="Falciatore A."/>
            <person name="Fournet J."/>
            <person name="Haruta M."/>
            <person name="Huysman M.J."/>
            <person name="Jenkins B.D."/>
            <person name="Jiroutova K."/>
            <person name="Jorgensen R.E."/>
            <person name="Joubert Y."/>
            <person name="Kaplan A."/>
            <person name="Kroger N."/>
            <person name="Kroth P.G."/>
            <person name="La Roche J."/>
            <person name="Lindquist E."/>
            <person name="Lommer M."/>
            <person name="Martin-Jezequel V."/>
            <person name="Lopez P.J."/>
            <person name="Lucas S."/>
            <person name="Mangogna M."/>
            <person name="McGinnis K."/>
            <person name="Medlin L.K."/>
            <person name="Montsant A."/>
            <person name="Oudot-Le Secq M.P."/>
            <person name="Napoli C."/>
            <person name="Obornik M."/>
            <person name="Parker M.S."/>
            <person name="Petit J.L."/>
            <person name="Porcel B.M."/>
            <person name="Poulsen N."/>
            <person name="Robison M."/>
            <person name="Rychlewski L."/>
            <person name="Rynearson T.A."/>
            <person name="Schmutz J."/>
            <person name="Shapiro H."/>
            <person name="Siaut M."/>
            <person name="Stanley M."/>
            <person name="Sussman M.R."/>
            <person name="Taylor A.R."/>
            <person name="Vardi A."/>
            <person name="von Dassow P."/>
            <person name="Vyverman W."/>
            <person name="Willis A."/>
            <person name="Wyrwicz L.S."/>
            <person name="Rokhsar D.S."/>
            <person name="Weissenbach J."/>
            <person name="Armbrust E.V."/>
            <person name="Green B.R."/>
            <person name="Van de Peer Y."/>
            <person name="Grigoriev I.V."/>
        </authorList>
    </citation>
    <scope>NUCLEOTIDE SEQUENCE [LARGE SCALE GENOMIC DNA]</scope>
    <source>
        <strain evidence="8 9">CCMP1335</strain>
    </source>
</reference>
<dbReference type="PANTHER" id="PTHR10869:SF246">
    <property type="entry name" value="TRANSMEMBRANE PROLYL 4-HYDROXYLASE"/>
    <property type="match status" value="1"/>
</dbReference>
<dbReference type="InterPro" id="IPR045054">
    <property type="entry name" value="P4HA-like"/>
</dbReference>
<dbReference type="PROSITE" id="PS51471">
    <property type="entry name" value="FE2OG_OXY"/>
    <property type="match status" value="1"/>
</dbReference>
<dbReference type="GO" id="GO:0031418">
    <property type="term" value="F:L-ascorbic acid binding"/>
    <property type="evidence" value="ECO:0007669"/>
    <property type="project" value="InterPro"/>
</dbReference>
<organism evidence="8 9">
    <name type="scientific">Thalassiosira pseudonana</name>
    <name type="common">Marine diatom</name>
    <name type="synonym">Cyclotella nana</name>
    <dbReference type="NCBI Taxonomy" id="35128"/>
    <lineage>
        <taxon>Eukaryota</taxon>
        <taxon>Sar</taxon>
        <taxon>Stramenopiles</taxon>
        <taxon>Ochrophyta</taxon>
        <taxon>Bacillariophyta</taxon>
        <taxon>Coscinodiscophyceae</taxon>
        <taxon>Thalassiosirophycidae</taxon>
        <taxon>Thalassiosirales</taxon>
        <taxon>Thalassiosiraceae</taxon>
        <taxon>Thalassiosira</taxon>
    </lineage>
</organism>
<evidence type="ECO:0000313" key="9">
    <source>
        <dbReference type="Proteomes" id="UP000001449"/>
    </source>
</evidence>